<dbReference type="Pfam" id="PF04977">
    <property type="entry name" value="DivIC"/>
    <property type="match status" value="1"/>
</dbReference>
<organism evidence="1 2">
    <name type="scientific">Amnibacterium endophyticum</name>
    <dbReference type="NCBI Taxonomy" id="2109337"/>
    <lineage>
        <taxon>Bacteria</taxon>
        <taxon>Bacillati</taxon>
        <taxon>Actinomycetota</taxon>
        <taxon>Actinomycetes</taxon>
        <taxon>Micrococcales</taxon>
        <taxon>Microbacteriaceae</taxon>
        <taxon>Amnibacterium</taxon>
    </lineage>
</organism>
<comment type="caution">
    <text evidence="1">The sequence shown here is derived from an EMBL/GenBank/DDBJ whole genome shotgun (WGS) entry which is preliminary data.</text>
</comment>
<dbReference type="EMBL" id="JBHUEA010000002">
    <property type="protein sequence ID" value="MFD1720383.1"/>
    <property type="molecule type" value="Genomic_DNA"/>
</dbReference>
<evidence type="ECO:0000313" key="1">
    <source>
        <dbReference type="EMBL" id="MFD1720383.1"/>
    </source>
</evidence>
<protein>
    <submittedName>
        <fullName evidence="1">Septum formation initiator family protein</fullName>
    </submittedName>
</protein>
<gene>
    <name evidence="1" type="ORF">ACFSBI_02375</name>
</gene>
<dbReference type="InterPro" id="IPR007060">
    <property type="entry name" value="FtsL/DivIC"/>
</dbReference>
<evidence type="ECO:0000313" key="2">
    <source>
        <dbReference type="Proteomes" id="UP001597347"/>
    </source>
</evidence>
<dbReference type="Proteomes" id="UP001597347">
    <property type="component" value="Unassembled WGS sequence"/>
</dbReference>
<dbReference type="RefSeq" id="WP_377931639.1">
    <property type="nucleotide sequence ID" value="NZ_JBHUEA010000002.1"/>
</dbReference>
<reference evidence="2" key="1">
    <citation type="journal article" date="2019" name="Int. J. Syst. Evol. Microbiol.">
        <title>The Global Catalogue of Microorganisms (GCM) 10K type strain sequencing project: providing services to taxonomists for standard genome sequencing and annotation.</title>
        <authorList>
            <consortium name="The Broad Institute Genomics Platform"/>
            <consortium name="The Broad Institute Genome Sequencing Center for Infectious Disease"/>
            <person name="Wu L."/>
            <person name="Ma J."/>
        </authorList>
    </citation>
    <scope>NUCLEOTIDE SEQUENCE [LARGE SCALE GENOMIC DNA]</scope>
    <source>
        <strain evidence="2">CGMCC 1.12471</strain>
    </source>
</reference>
<name>A0ABW4LAX1_9MICO</name>
<accession>A0ABW4LAX1</accession>
<keyword evidence="2" id="KW-1185">Reference proteome</keyword>
<sequence>MAAPRVRVPGLAIAALAVLVVGVFTIAPTLSTYLSQQQKVRDAQALVAQQRADLDDLAAQRARWDDPAYVRAQAGARLYYVMPGTTAYRVIHASPAAPAADETARSTAWPEVLARSLTAAGTTDEPAEPGR</sequence>
<proteinExistence type="predicted"/>